<keyword evidence="2" id="KW-1185">Reference proteome</keyword>
<reference evidence="1 2" key="2">
    <citation type="journal article" date="2022" name="Mol. Ecol. Resour.">
        <title>The genomes of chicory, endive, great burdock and yacon provide insights into Asteraceae paleo-polyploidization history and plant inulin production.</title>
        <authorList>
            <person name="Fan W."/>
            <person name="Wang S."/>
            <person name="Wang H."/>
            <person name="Wang A."/>
            <person name="Jiang F."/>
            <person name="Liu H."/>
            <person name="Zhao H."/>
            <person name="Xu D."/>
            <person name="Zhang Y."/>
        </authorList>
    </citation>
    <scope>NUCLEOTIDE SEQUENCE [LARGE SCALE GENOMIC DNA]</scope>
    <source>
        <strain evidence="2">cv. Yunnan</strain>
        <tissue evidence="1">Leaves</tissue>
    </source>
</reference>
<dbReference type="EMBL" id="CM042031">
    <property type="protein sequence ID" value="KAI3784676.1"/>
    <property type="molecule type" value="Genomic_DNA"/>
</dbReference>
<evidence type="ECO:0000313" key="1">
    <source>
        <dbReference type="EMBL" id="KAI3784676.1"/>
    </source>
</evidence>
<comment type="caution">
    <text evidence="1">The sequence shown here is derived from an EMBL/GenBank/DDBJ whole genome shotgun (WGS) entry which is preliminary data.</text>
</comment>
<name>A0ACB9GNU3_9ASTR</name>
<gene>
    <name evidence="1" type="ORF">L1987_43779</name>
</gene>
<protein>
    <submittedName>
        <fullName evidence="1">Uncharacterized protein</fullName>
    </submittedName>
</protein>
<reference evidence="2" key="1">
    <citation type="journal article" date="2022" name="Mol. Ecol. Resour.">
        <title>The genomes of chicory, endive, great burdock and yacon provide insights into Asteraceae palaeo-polyploidization history and plant inulin production.</title>
        <authorList>
            <person name="Fan W."/>
            <person name="Wang S."/>
            <person name="Wang H."/>
            <person name="Wang A."/>
            <person name="Jiang F."/>
            <person name="Liu H."/>
            <person name="Zhao H."/>
            <person name="Xu D."/>
            <person name="Zhang Y."/>
        </authorList>
    </citation>
    <scope>NUCLEOTIDE SEQUENCE [LARGE SCALE GENOMIC DNA]</scope>
    <source>
        <strain evidence="2">cv. Yunnan</strain>
    </source>
</reference>
<sequence length="70" mass="8139">MVKNSIYLSISLSQNNPYSNEVVWPTTKHTPKSNDFALRRIKMESKKFGRLCSSTMCTIRSIRHFKTESN</sequence>
<organism evidence="1 2">
    <name type="scientific">Smallanthus sonchifolius</name>
    <dbReference type="NCBI Taxonomy" id="185202"/>
    <lineage>
        <taxon>Eukaryota</taxon>
        <taxon>Viridiplantae</taxon>
        <taxon>Streptophyta</taxon>
        <taxon>Embryophyta</taxon>
        <taxon>Tracheophyta</taxon>
        <taxon>Spermatophyta</taxon>
        <taxon>Magnoliopsida</taxon>
        <taxon>eudicotyledons</taxon>
        <taxon>Gunneridae</taxon>
        <taxon>Pentapetalae</taxon>
        <taxon>asterids</taxon>
        <taxon>campanulids</taxon>
        <taxon>Asterales</taxon>
        <taxon>Asteraceae</taxon>
        <taxon>Asteroideae</taxon>
        <taxon>Heliantheae alliance</taxon>
        <taxon>Millerieae</taxon>
        <taxon>Smallanthus</taxon>
    </lineage>
</organism>
<proteinExistence type="predicted"/>
<evidence type="ECO:0000313" key="2">
    <source>
        <dbReference type="Proteomes" id="UP001056120"/>
    </source>
</evidence>
<dbReference type="Proteomes" id="UP001056120">
    <property type="component" value="Linkage Group LG14"/>
</dbReference>
<accession>A0ACB9GNU3</accession>